<dbReference type="InterPro" id="IPR044651">
    <property type="entry name" value="OTSB-like"/>
</dbReference>
<comment type="cofactor">
    <cofactor evidence="4">
        <name>Mg(2+)</name>
        <dbReference type="ChEBI" id="CHEBI:18420"/>
    </cofactor>
</comment>
<dbReference type="GO" id="GO:0046872">
    <property type="term" value="F:metal ion binding"/>
    <property type="evidence" value="ECO:0007669"/>
    <property type="project" value="UniProtKB-KW"/>
</dbReference>
<dbReference type="NCBIfam" id="TIGR01484">
    <property type="entry name" value="HAD-SF-IIB"/>
    <property type="match status" value="1"/>
</dbReference>
<organism evidence="5 6">
    <name type="scientific">Syntrophotalea acetylenica</name>
    <name type="common">Pelobacter acetylenicus</name>
    <dbReference type="NCBI Taxonomy" id="29542"/>
    <lineage>
        <taxon>Bacteria</taxon>
        <taxon>Pseudomonadati</taxon>
        <taxon>Thermodesulfobacteriota</taxon>
        <taxon>Desulfuromonadia</taxon>
        <taxon>Desulfuromonadales</taxon>
        <taxon>Syntrophotaleaceae</taxon>
        <taxon>Syntrophotalea</taxon>
    </lineage>
</organism>
<dbReference type="Gene3D" id="3.40.50.1000">
    <property type="entry name" value="HAD superfamily/HAD-like"/>
    <property type="match status" value="1"/>
</dbReference>
<keyword evidence="3 4" id="KW-0378">Hydrolase</keyword>
<dbReference type="InterPro" id="IPR036412">
    <property type="entry name" value="HAD-like_sf"/>
</dbReference>
<dbReference type="Proteomes" id="UP000182264">
    <property type="component" value="Chromosome"/>
</dbReference>
<dbReference type="PANTHER" id="PTHR43768:SF3">
    <property type="entry name" value="TREHALOSE 6-PHOSPHATE PHOSPHATASE"/>
    <property type="match status" value="1"/>
</dbReference>
<evidence type="ECO:0000256" key="2">
    <source>
        <dbReference type="ARBA" id="ARBA00008770"/>
    </source>
</evidence>
<keyword evidence="6" id="KW-1185">Reference proteome</keyword>
<dbReference type="SUPFAM" id="SSF56784">
    <property type="entry name" value="HAD-like"/>
    <property type="match status" value="1"/>
</dbReference>
<accession>A0A1L3GJY6</accession>
<dbReference type="GO" id="GO:0005992">
    <property type="term" value="P:trehalose biosynthetic process"/>
    <property type="evidence" value="ECO:0007669"/>
    <property type="project" value="UniProtKB-UniPathway"/>
</dbReference>
<reference evidence="5 6" key="1">
    <citation type="journal article" date="2017" name="Genome Announc.">
        <title>Complete Genome Sequences of Two Acetylene-Fermenting Pelobacter acetylenicus Strains.</title>
        <authorList>
            <person name="Sutton J.M."/>
            <person name="Baesman S.M."/>
            <person name="Fierst J.L."/>
            <person name="Poret-Peterson A.T."/>
            <person name="Oremland R.S."/>
            <person name="Dunlap D.S."/>
            <person name="Akob D.M."/>
        </authorList>
    </citation>
    <scope>NUCLEOTIDE SEQUENCE [LARGE SCALE GENOMIC DNA]</scope>
    <source>
        <strain evidence="5 6">DSM 3247</strain>
    </source>
</reference>
<dbReference type="RefSeq" id="WP_072288069.1">
    <property type="nucleotide sequence ID" value="NZ_CP015455.1"/>
</dbReference>
<name>A0A1L3GJY6_SYNAC</name>
<dbReference type="InterPro" id="IPR006379">
    <property type="entry name" value="HAD-SF_hydro_IIB"/>
</dbReference>
<dbReference type="CDD" id="cd01627">
    <property type="entry name" value="HAD_TPP"/>
    <property type="match status" value="1"/>
</dbReference>
<comment type="catalytic activity">
    <reaction evidence="4">
        <text>alpha,alpha-trehalose 6-phosphate + H2O = alpha,alpha-trehalose + phosphate</text>
        <dbReference type="Rhea" id="RHEA:23420"/>
        <dbReference type="ChEBI" id="CHEBI:15377"/>
        <dbReference type="ChEBI" id="CHEBI:16551"/>
        <dbReference type="ChEBI" id="CHEBI:43474"/>
        <dbReference type="ChEBI" id="CHEBI:58429"/>
        <dbReference type="EC" id="3.1.3.12"/>
    </reaction>
</comment>
<dbReference type="InterPro" id="IPR023214">
    <property type="entry name" value="HAD_sf"/>
</dbReference>
<dbReference type="Pfam" id="PF02358">
    <property type="entry name" value="Trehalose_PPase"/>
    <property type="match status" value="1"/>
</dbReference>
<dbReference type="EMBL" id="CP015518">
    <property type="protein sequence ID" value="APG26239.1"/>
    <property type="molecule type" value="Genomic_DNA"/>
</dbReference>
<evidence type="ECO:0000256" key="1">
    <source>
        <dbReference type="ARBA" id="ARBA00005199"/>
    </source>
</evidence>
<gene>
    <name evidence="5" type="ORF">A7E75_06970</name>
</gene>
<evidence type="ECO:0000256" key="3">
    <source>
        <dbReference type="ARBA" id="ARBA00022801"/>
    </source>
</evidence>
<comment type="function">
    <text evidence="4">Removes the phosphate from trehalose 6-phosphate to produce free trehalose.</text>
</comment>
<comment type="similarity">
    <text evidence="2 4">Belongs to the trehalose phosphatase family.</text>
</comment>
<dbReference type="GO" id="GO:0004805">
    <property type="term" value="F:trehalose-phosphatase activity"/>
    <property type="evidence" value="ECO:0007669"/>
    <property type="project" value="UniProtKB-EC"/>
</dbReference>
<dbReference type="KEGG" id="pace:A6070_00915"/>
<comment type="pathway">
    <text evidence="1 4">Glycan biosynthesis; trehalose biosynthesis.</text>
</comment>
<keyword evidence="4" id="KW-0460">Magnesium</keyword>
<dbReference type="InterPro" id="IPR003337">
    <property type="entry name" value="Trehalose_PPase"/>
</dbReference>
<dbReference type="NCBIfam" id="TIGR00685">
    <property type="entry name" value="T6PP"/>
    <property type="match status" value="1"/>
</dbReference>
<keyword evidence="4" id="KW-0479">Metal-binding</keyword>
<dbReference type="OrthoDB" id="414934at2"/>
<evidence type="ECO:0000313" key="5">
    <source>
        <dbReference type="EMBL" id="APG26239.1"/>
    </source>
</evidence>
<proteinExistence type="inferred from homology"/>
<dbReference type="AlphaFoldDB" id="A0A1L3GJY6"/>
<evidence type="ECO:0000256" key="4">
    <source>
        <dbReference type="RuleBase" id="RU361117"/>
    </source>
</evidence>
<dbReference type="STRING" id="29542.A6070_00915"/>
<dbReference type="PANTHER" id="PTHR43768">
    <property type="entry name" value="TREHALOSE 6-PHOSPHATE PHOSPHATASE"/>
    <property type="match status" value="1"/>
</dbReference>
<dbReference type="EC" id="3.1.3.12" evidence="4"/>
<evidence type="ECO:0000313" key="6">
    <source>
        <dbReference type="Proteomes" id="UP000182264"/>
    </source>
</evidence>
<dbReference type="UniPathway" id="UPA00299"/>
<protein>
    <recommendedName>
        <fullName evidence="4">Trehalose 6-phosphate phosphatase</fullName>
        <ecNumber evidence="4">3.1.3.12</ecNumber>
    </recommendedName>
</protein>
<dbReference type="Gene3D" id="3.30.70.1020">
    <property type="entry name" value="Trehalose-6-phosphate phosphatase related protein, domain 2"/>
    <property type="match status" value="1"/>
</dbReference>
<sequence>MTESGGLIRSDALPSVLEHMEDLKKRLRNKRPVVFIDYDGTLTPIVDRPERADLPAETRRVLRVLSDKCPVAIVSGRDLADVRNRVAVEKIHYAGSHGFEIAGPDGQIELQQGRDCLPSLDQAEKALRQGLASIPCCQIERKRFAIAVHFRRAAADQFAGIAAVVNEVAAGYRDLRRTGGKMILELRPAADWDKGRALQWILRQWQLGGKDVLPLYLGDDLTDEDAFRCLRRTGVAILVRDEVRPTAAHYAVENPDEVQRFLQELAVLLP</sequence>